<gene>
    <name evidence="1" type="ORF">BJI69_18965</name>
</gene>
<evidence type="ECO:0000313" key="2">
    <source>
        <dbReference type="Proteomes" id="UP000182987"/>
    </source>
</evidence>
<dbReference type="PANTHER" id="PTHR36109">
    <property type="entry name" value="MEMBRANE PROTEIN-RELATED"/>
    <property type="match status" value="1"/>
</dbReference>
<dbReference type="EMBL" id="CP017480">
    <property type="protein sequence ID" value="APG05776.1"/>
    <property type="molecule type" value="Genomic_DNA"/>
</dbReference>
<reference evidence="2" key="1">
    <citation type="submission" date="2016-09" db="EMBL/GenBank/DDBJ databases">
        <authorList>
            <person name="Lysoe E."/>
        </authorList>
    </citation>
    <scope>NUCLEOTIDE SEQUENCE [LARGE SCALE GENOMIC DNA]</scope>
    <source>
        <strain evidence="2">LJ96T</strain>
    </source>
</reference>
<dbReference type="STRING" id="1440763.BJI69_18965"/>
<name>A0A0G9HGG7_9GAMM</name>
<dbReference type="AlphaFoldDB" id="A0A0G9HGG7"/>
<dbReference type="KEGG" id="lrz:BJI69_18965"/>
<proteinExistence type="predicted"/>
<dbReference type="PANTHER" id="PTHR36109:SF2">
    <property type="entry name" value="MEMBRANE PROTEIN"/>
    <property type="match status" value="1"/>
</dbReference>
<sequence length="173" mass="17646">MKASVYCTTRTVEQAEHIVLELKQAGFTSDDISALLPDRRGTRDFAHEHHTKAPEGATTGGVLGLGVGAGLGWLAGIGALAIPGVGPFIAAGPIMAALGGAAVGTATGGIIGALVGMGIPEFEAKRYDAKVREGSILISVHTESSHQRDVAKDVFKRNNADDISSGSEASVPS</sequence>
<dbReference type="PATRIC" id="fig|1440763.5.peg.2317"/>
<accession>A0A0G9HGG7</accession>
<dbReference type="InterPro" id="IPR052948">
    <property type="entry name" value="Low_temp-induced_all0457"/>
</dbReference>
<protein>
    <submittedName>
        <fullName evidence="1">Uncharacterized protein</fullName>
    </submittedName>
</protein>
<keyword evidence="2" id="KW-1185">Reference proteome</keyword>
<organism evidence="1 2">
    <name type="scientific">Luteibacter rhizovicinus DSM 16549</name>
    <dbReference type="NCBI Taxonomy" id="1440763"/>
    <lineage>
        <taxon>Bacteria</taxon>
        <taxon>Pseudomonadati</taxon>
        <taxon>Pseudomonadota</taxon>
        <taxon>Gammaproteobacteria</taxon>
        <taxon>Lysobacterales</taxon>
        <taxon>Rhodanobacteraceae</taxon>
        <taxon>Luteibacter</taxon>
    </lineage>
</organism>
<dbReference type="OrthoDB" id="283502at2"/>
<dbReference type="Proteomes" id="UP000182987">
    <property type="component" value="Chromosome"/>
</dbReference>
<evidence type="ECO:0000313" key="1">
    <source>
        <dbReference type="EMBL" id="APG05776.1"/>
    </source>
</evidence>
<dbReference type="RefSeq" id="WP_046968023.1">
    <property type="nucleotide sequence ID" value="NZ_CP017480.1"/>
</dbReference>